<dbReference type="EMBL" id="PDJG01000001">
    <property type="protein sequence ID" value="PFG34829.1"/>
    <property type="molecule type" value="Genomic_DNA"/>
</dbReference>
<sequence>MRLPLSVGLDAPPSSHDRLSRWRSRWPTRRLVAAVLLAVPLGWVLADAGGGWSPTTFPAWTALVVVAALVGAATLSTYVPARGAPWRLDLGCAPCSAVSGLTVLAAAWLLALGPHQASMALVAVIVATAGLLQRLTPDSTTCATGPR</sequence>
<evidence type="ECO:0000313" key="2">
    <source>
        <dbReference type="EMBL" id="PFG34829.1"/>
    </source>
</evidence>
<accession>A0A2A9E9B6</accession>
<dbReference type="AlphaFoldDB" id="A0A2A9E9B6"/>
<feature type="transmembrane region" description="Helical" evidence="1">
    <location>
        <begin position="59"/>
        <end position="79"/>
    </location>
</feature>
<feature type="transmembrane region" description="Helical" evidence="1">
    <location>
        <begin position="31"/>
        <end position="53"/>
    </location>
</feature>
<gene>
    <name evidence="2" type="ORF">ATL42_2756</name>
</gene>
<keyword evidence="1" id="KW-0812">Transmembrane</keyword>
<keyword evidence="1" id="KW-1133">Transmembrane helix</keyword>
<name>A0A2A9E9B6_9MICO</name>
<evidence type="ECO:0000256" key="1">
    <source>
        <dbReference type="SAM" id="Phobius"/>
    </source>
</evidence>
<dbReference type="Proteomes" id="UP000225548">
    <property type="component" value="Unassembled WGS sequence"/>
</dbReference>
<protein>
    <submittedName>
        <fullName evidence="2">Uncharacterized protein</fullName>
    </submittedName>
</protein>
<reference evidence="2 3" key="1">
    <citation type="submission" date="2017-10" db="EMBL/GenBank/DDBJ databases">
        <title>Sequencing the genomes of 1000 actinobacteria strains.</title>
        <authorList>
            <person name="Klenk H.-P."/>
        </authorList>
    </citation>
    <scope>NUCLEOTIDE SEQUENCE [LARGE SCALE GENOMIC DNA]</scope>
    <source>
        <strain evidence="2 3">DSM 18966</strain>
    </source>
</reference>
<evidence type="ECO:0000313" key="3">
    <source>
        <dbReference type="Proteomes" id="UP000225548"/>
    </source>
</evidence>
<feature type="transmembrane region" description="Helical" evidence="1">
    <location>
        <begin position="91"/>
        <end position="111"/>
    </location>
</feature>
<dbReference type="OrthoDB" id="5149913at2"/>
<dbReference type="RefSeq" id="WP_098455802.1">
    <property type="nucleotide sequence ID" value="NZ_PDJG01000001.1"/>
</dbReference>
<organism evidence="2 3">
    <name type="scientific">Sanguibacter antarcticus</name>
    <dbReference type="NCBI Taxonomy" id="372484"/>
    <lineage>
        <taxon>Bacteria</taxon>
        <taxon>Bacillati</taxon>
        <taxon>Actinomycetota</taxon>
        <taxon>Actinomycetes</taxon>
        <taxon>Micrococcales</taxon>
        <taxon>Sanguibacteraceae</taxon>
        <taxon>Sanguibacter</taxon>
    </lineage>
</organism>
<proteinExistence type="predicted"/>
<keyword evidence="3" id="KW-1185">Reference proteome</keyword>
<comment type="caution">
    <text evidence="2">The sequence shown here is derived from an EMBL/GenBank/DDBJ whole genome shotgun (WGS) entry which is preliminary data.</text>
</comment>
<keyword evidence="1" id="KW-0472">Membrane</keyword>